<dbReference type="Pfam" id="PF04860">
    <property type="entry name" value="Phage_portal"/>
    <property type="match status" value="1"/>
</dbReference>
<sequence>MARKKAVKKSGSPVAKKSGSPVAKKPSSHMVKVRVLKADGTREPDVFPSQQIEPDKFKGMYGTSLVMPPYNFQQLSSLSEMHPVHGAALEQKAADILGQGPHWESITPEASEEQHAALEAWLHGLEREATLSEALSAVLQDYETFGWGILEVLRDVNNVVRGLVHAPAQTVRAHIDRKRLVQVVNERRVWFRRWGAYDDKSDPILSASGNRAPPSTGHEKLANDMLVFRKTSRRSAVYGVPGYVSAIGHIAMSLAARDYNVAFFGNAREPRFMFIAEGPDEEEVDACLDQLEEALSTQHGEPHRNLLVGAIGGVKITVEKMTAVGNDEHFTRLTETSDGKILIAHRIPADRLGAAAKGALGGSVTREVSEVYRDAVVAPTQQMIVDRLNKFILKEFRMPDSAAGSSSLELEWRLALDPLDLSSEPEDVKTTTEMIKADLITLNEGRERLGYVTKGEEFDVTWSVYLKTQGLAPEAVAASRAGLTDAMHERLDDIDGLLHRVTTRLDLEEAAIEDLEAGASSAEEQGGHNDASASS</sequence>
<reference evidence="2" key="1">
    <citation type="journal article" date="2015" name="Nature">
        <title>Complex archaea that bridge the gap between prokaryotes and eukaryotes.</title>
        <authorList>
            <person name="Spang A."/>
            <person name="Saw J.H."/>
            <person name="Jorgensen S.L."/>
            <person name="Zaremba-Niedzwiedzka K."/>
            <person name="Martijn J."/>
            <person name="Lind A.E."/>
            <person name="van Eijk R."/>
            <person name="Schleper C."/>
            <person name="Guy L."/>
            <person name="Ettema T.J."/>
        </authorList>
    </citation>
    <scope>NUCLEOTIDE SEQUENCE</scope>
</reference>
<accession>A0A0F9G378</accession>
<comment type="caution">
    <text evidence="2">The sequence shown here is derived from an EMBL/GenBank/DDBJ whole genome shotgun (WGS) entry which is preliminary data.</text>
</comment>
<name>A0A0F9G378_9ZZZZ</name>
<protein>
    <recommendedName>
        <fullName evidence="3">Portal protein</fullName>
    </recommendedName>
</protein>
<feature type="region of interest" description="Disordered" evidence="1">
    <location>
        <begin position="1"/>
        <end position="30"/>
    </location>
</feature>
<feature type="region of interest" description="Disordered" evidence="1">
    <location>
        <begin position="515"/>
        <end position="535"/>
    </location>
</feature>
<gene>
    <name evidence="2" type="ORF">LCGC14_1877320</name>
</gene>
<evidence type="ECO:0000256" key="1">
    <source>
        <dbReference type="SAM" id="MobiDB-lite"/>
    </source>
</evidence>
<evidence type="ECO:0000313" key="2">
    <source>
        <dbReference type="EMBL" id="KKL93174.1"/>
    </source>
</evidence>
<dbReference type="EMBL" id="LAZR01019263">
    <property type="protein sequence ID" value="KKL93174.1"/>
    <property type="molecule type" value="Genomic_DNA"/>
</dbReference>
<proteinExistence type="predicted"/>
<dbReference type="InterPro" id="IPR006944">
    <property type="entry name" value="Phage/GTA_portal"/>
</dbReference>
<dbReference type="AlphaFoldDB" id="A0A0F9G378"/>
<evidence type="ECO:0008006" key="3">
    <source>
        <dbReference type="Google" id="ProtNLM"/>
    </source>
</evidence>
<organism evidence="2">
    <name type="scientific">marine sediment metagenome</name>
    <dbReference type="NCBI Taxonomy" id="412755"/>
    <lineage>
        <taxon>unclassified sequences</taxon>
        <taxon>metagenomes</taxon>
        <taxon>ecological metagenomes</taxon>
    </lineage>
</organism>